<feature type="compositionally biased region" description="Acidic residues" evidence="1">
    <location>
        <begin position="90"/>
        <end position="100"/>
    </location>
</feature>
<proteinExistence type="predicted"/>
<protein>
    <submittedName>
        <fullName evidence="2">Uncharacterized protein</fullName>
    </submittedName>
</protein>
<evidence type="ECO:0000313" key="2">
    <source>
        <dbReference type="EMBL" id="KAJ3485686.1"/>
    </source>
</evidence>
<evidence type="ECO:0000313" key="3">
    <source>
        <dbReference type="Proteomes" id="UP001212997"/>
    </source>
</evidence>
<name>A0AAD5V5Y5_9APHY</name>
<comment type="caution">
    <text evidence="2">The sequence shown here is derived from an EMBL/GenBank/DDBJ whole genome shotgun (WGS) entry which is preliminary data.</text>
</comment>
<dbReference type="Proteomes" id="UP001212997">
    <property type="component" value="Unassembled WGS sequence"/>
</dbReference>
<reference evidence="2" key="1">
    <citation type="submission" date="2022-07" db="EMBL/GenBank/DDBJ databases">
        <title>Genome Sequence of Physisporinus lineatus.</title>
        <authorList>
            <person name="Buettner E."/>
        </authorList>
    </citation>
    <scope>NUCLEOTIDE SEQUENCE</scope>
    <source>
        <strain evidence="2">VT162</strain>
    </source>
</reference>
<dbReference type="EMBL" id="JANAWD010000145">
    <property type="protein sequence ID" value="KAJ3485686.1"/>
    <property type="molecule type" value="Genomic_DNA"/>
</dbReference>
<sequence>MEFVNIPSPVYVATFASHALLTLILRLPATFATLFHRDDPNPSATFVFKLVGLWPSFGDLADSSSANVVVDDVALPSDPALKSEDAEVLEALEEADDKEEMDSLRDDPR</sequence>
<feature type="region of interest" description="Disordered" evidence="1">
    <location>
        <begin position="90"/>
        <end position="109"/>
    </location>
</feature>
<accession>A0AAD5V5Y5</accession>
<gene>
    <name evidence="2" type="ORF">NLI96_g4800</name>
</gene>
<dbReference type="AlphaFoldDB" id="A0AAD5V5Y5"/>
<evidence type="ECO:0000256" key="1">
    <source>
        <dbReference type="SAM" id="MobiDB-lite"/>
    </source>
</evidence>
<keyword evidence="3" id="KW-1185">Reference proteome</keyword>
<organism evidence="2 3">
    <name type="scientific">Meripilus lineatus</name>
    <dbReference type="NCBI Taxonomy" id="2056292"/>
    <lineage>
        <taxon>Eukaryota</taxon>
        <taxon>Fungi</taxon>
        <taxon>Dikarya</taxon>
        <taxon>Basidiomycota</taxon>
        <taxon>Agaricomycotina</taxon>
        <taxon>Agaricomycetes</taxon>
        <taxon>Polyporales</taxon>
        <taxon>Meripilaceae</taxon>
        <taxon>Meripilus</taxon>
    </lineage>
</organism>